<accession>A0A1G9IZC3</accession>
<dbReference type="EMBL" id="LIPY01000094">
    <property type="protein sequence ID" value="KWX78508.1"/>
    <property type="molecule type" value="Genomic_DNA"/>
</dbReference>
<reference evidence="10 12" key="2">
    <citation type="submission" date="2016-10" db="EMBL/GenBank/DDBJ databases">
        <authorList>
            <person name="de Groot N.N."/>
        </authorList>
    </citation>
    <scope>NUCLEOTIDE SEQUENCE [LARGE SCALE GENOMIC DNA]</scope>
    <source>
        <strain evidence="10 12">CGMCC 1.10239</strain>
    </source>
</reference>
<dbReference type="InterPro" id="IPR004839">
    <property type="entry name" value="Aminotransferase_I/II_large"/>
</dbReference>
<dbReference type="GO" id="GO:0003700">
    <property type="term" value="F:DNA-binding transcription factor activity"/>
    <property type="evidence" value="ECO:0007669"/>
    <property type="project" value="InterPro"/>
</dbReference>
<name>A0A1G9IZC3_9BACL</name>
<evidence type="ECO:0000313" key="10">
    <source>
        <dbReference type="EMBL" id="SDL30445.1"/>
    </source>
</evidence>
<dbReference type="InterPro" id="IPR051446">
    <property type="entry name" value="HTH_trans_reg/aminotransferase"/>
</dbReference>
<keyword evidence="10" id="KW-0808">Transferase</keyword>
<dbReference type="SMART" id="SM00345">
    <property type="entry name" value="HTH_GNTR"/>
    <property type="match status" value="1"/>
</dbReference>
<keyword evidence="5" id="KW-0805">Transcription regulation</keyword>
<dbReference type="RefSeq" id="WP_062520739.1">
    <property type="nucleotide sequence ID" value="NZ_CP048429.1"/>
</dbReference>
<evidence type="ECO:0000256" key="1">
    <source>
        <dbReference type="ARBA" id="ARBA00001933"/>
    </source>
</evidence>
<evidence type="ECO:0000256" key="2">
    <source>
        <dbReference type="ARBA" id="ARBA00005384"/>
    </source>
</evidence>
<dbReference type="InterPro" id="IPR036388">
    <property type="entry name" value="WH-like_DNA-bd_sf"/>
</dbReference>
<dbReference type="OrthoDB" id="9808770at2"/>
<keyword evidence="4" id="KW-0663">Pyridoxal phosphate</keyword>
<evidence type="ECO:0000256" key="4">
    <source>
        <dbReference type="ARBA" id="ARBA00022898"/>
    </source>
</evidence>
<evidence type="ECO:0000256" key="5">
    <source>
        <dbReference type="ARBA" id="ARBA00023015"/>
    </source>
</evidence>
<dbReference type="PANTHER" id="PTHR46577">
    <property type="entry name" value="HTH-TYPE TRANSCRIPTIONAL REGULATORY PROTEIN GABR"/>
    <property type="match status" value="1"/>
</dbReference>
<dbReference type="CDD" id="cd00609">
    <property type="entry name" value="AAT_like"/>
    <property type="match status" value="1"/>
</dbReference>
<dbReference type="Proteomes" id="UP000070252">
    <property type="component" value="Unassembled WGS sequence"/>
</dbReference>
<dbReference type="EMBL" id="FNGM01000002">
    <property type="protein sequence ID" value="SDL30445.1"/>
    <property type="molecule type" value="Genomic_DNA"/>
</dbReference>
<dbReference type="CDD" id="cd07377">
    <property type="entry name" value="WHTH_GntR"/>
    <property type="match status" value="1"/>
</dbReference>
<dbReference type="InterPro" id="IPR015421">
    <property type="entry name" value="PyrdxlP-dep_Trfase_major"/>
</dbReference>
<keyword evidence="6" id="KW-0238">DNA-binding</keyword>
<dbReference type="GO" id="GO:0008483">
    <property type="term" value="F:transaminase activity"/>
    <property type="evidence" value="ECO:0007669"/>
    <property type="project" value="UniProtKB-KW"/>
</dbReference>
<feature type="domain" description="HTH gntR-type" evidence="8">
    <location>
        <begin position="13"/>
        <end position="81"/>
    </location>
</feature>
<evidence type="ECO:0000313" key="11">
    <source>
        <dbReference type="Proteomes" id="UP000070252"/>
    </source>
</evidence>
<dbReference type="InterPro" id="IPR015424">
    <property type="entry name" value="PyrdxlP-dep_Trfase"/>
</dbReference>
<sequence length="477" mass="53757">MLLVPNLSDTGGVPYYIQLYDYLKKEIISGSLPTGTRLPSIRIMAAQLQLSTTPVELAYQQLLSEGFIVSRPRSGYYVQQVHGLGGTAAEPDRPPLPVRSITPRDSRTYPYDFHISRNDFSLFPDKIWRSLYQEQLANPDLLQYGDPQGEPALRESIAAHLRQFRGLRCTAEQVVIGGDQYTLCSLLALLLQEKAMKLAIENPGYHLLPAAFQRHGFQILPLQLQEDGLDVTQLYASGANCVYISPSHQFPRGMVMPIANRLALLEWARRNSSYIIEDDYDGEFRYHGRPIPALQGLLEDSPVIYMCSFAQSLAPALCIHYMVLPKSLVPDYHSLKSELYLEHSASRLNQIALHYFMERGHFAKHLRRMRLVYQRKHDLLLSAIQRNFGEKAAVHGQGAGFHILLTLHSGGSARQLAEKAAAAGIRVTPMSYTWWSRPEHDEPEFILGFGGIAEERIEEGIRRLAGVWDKGLEATAF</sequence>
<dbReference type="Proteomes" id="UP000182783">
    <property type="component" value="Unassembled WGS sequence"/>
</dbReference>
<reference evidence="9 11" key="1">
    <citation type="submission" date="2015-08" db="EMBL/GenBank/DDBJ databases">
        <title>Genome of Paenibacillus jilunlii.</title>
        <authorList>
            <person name="Sant'Anna F.H."/>
            <person name="Ambrosini A."/>
            <person name="Souza R."/>
            <person name="Bach E."/>
            <person name="Fernandes G."/>
            <person name="Balsanelli E."/>
            <person name="Baura V.A."/>
            <person name="Pedrosa F.O."/>
            <person name="Souza E.M."/>
            <person name="Passaglia L."/>
        </authorList>
    </citation>
    <scope>NUCLEOTIDE SEQUENCE [LARGE SCALE GENOMIC DNA]</scope>
    <source>
        <strain evidence="9 11">DSM 23019</strain>
    </source>
</reference>
<dbReference type="Gene3D" id="3.40.640.10">
    <property type="entry name" value="Type I PLP-dependent aspartate aminotransferase-like (Major domain)"/>
    <property type="match status" value="1"/>
</dbReference>
<dbReference type="InterPro" id="IPR000524">
    <property type="entry name" value="Tscrpt_reg_HTH_GntR"/>
</dbReference>
<dbReference type="SUPFAM" id="SSF53383">
    <property type="entry name" value="PLP-dependent transferases"/>
    <property type="match status" value="1"/>
</dbReference>
<protein>
    <submittedName>
        <fullName evidence="9 10">Transcriptional regulator</fullName>
    </submittedName>
</protein>
<dbReference type="SUPFAM" id="SSF46785">
    <property type="entry name" value="Winged helix' DNA-binding domain"/>
    <property type="match status" value="1"/>
</dbReference>
<dbReference type="InterPro" id="IPR036390">
    <property type="entry name" value="WH_DNA-bd_sf"/>
</dbReference>
<dbReference type="Pfam" id="PF00392">
    <property type="entry name" value="GntR"/>
    <property type="match status" value="1"/>
</dbReference>
<keyword evidence="3 10" id="KW-0032">Aminotransferase</keyword>
<keyword evidence="11" id="KW-1185">Reference proteome</keyword>
<evidence type="ECO:0000256" key="6">
    <source>
        <dbReference type="ARBA" id="ARBA00023125"/>
    </source>
</evidence>
<dbReference type="AlphaFoldDB" id="A0A1G9IZC3"/>
<evidence type="ECO:0000259" key="8">
    <source>
        <dbReference type="PROSITE" id="PS50949"/>
    </source>
</evidence>
<comment type="similarity">
    <text evidence="2">In the C-terminal section; belongs to the class-I pyridoxal-phosphate-dependent aminotransferase family.</text>
</comment>
<dbReference type="Pfam" id="PF00155">
    <property type="entry name" value="Aminotran_1_2"/>
    <property type="match status" value="1"/>
</dbReference>
<proteinExistence type="inferred from homology"/>
<comment type="cofactor">
    <cofactor evidence="1">
        <name>pyridoxal 5'-phosphate</name>
        <dbReference type="ChEBI" id="CHEBI:597326"/>
    </cofactor>
</comment>
<dbReference type="PANTHER" id="PTHR46577:SF1">
    <property type="entry name" value="HTH-TYPE TRANSCRIPTIONAL REGULATORY PROTEIN GABR"/>
    <property type="match status" value="1"/>
</dbReference>
<keyword evidence="7" id="KW-0804">Transcription</keyword>
<evidence type="ECO:0000313" key="9">
    <source>
        <dbReference type="EMBL" id="KWX78508.1"/>
    </source>
</evidence>
<evidence type="ECO:0000256" key="7">
    <source>
        <dbReference type="ARBA" id="ARBA00023163"/>
    </source>
</evidence>
<gene>
    <name evidence="9" type="ORF">AML91_05255</name>
    <name evidence="10" type="ORF">SAMN05216191_102259</name>
</gene>
<dbReference type="PROSITE" id="PS50949">
    <property type="entry name" value="HTH_GNTR"/>
    <property type="match status" value="1"/>
</dbReference>
<dbReference type="GO" id="GO:0030170">
    <property type="term" value="F:pyridoxal phosphate binding"/>
    <property type="evidence" value="ECO:0007669"/>
    <property type="project" value="InterPro"/>
</dbReference>
<organism evidence="10 12">
    <name type="scientific">Paenibacillus jilunlii</name>
    <dbReference type="NCBI Taxonomy" id="682956"/>
    <lineage>
        <taxon>Bacteria</taxon>
        <taxon>Bacillati</taxon>
        <taxon>Bacillota</taxon>
        <taxon>Bacilli</taxon>
        <taxon>Bacillales</taxon>
        <taxon>Paenibacillaceae</taxon>
        <taxon>Paenibacillus</taxon>
    </lineage>
</organism>
<evidence type="ECO:0000256" key="3">
    <source>
        <dbReference type="ARBA" id="ARBA00022576"/>
    </source>
</evidence>
<dbReference type="GO" id="GO:0003677">
    <property type="term" value="F:DNA binding"/>
    <property type="evidence" value="ECO:0007669"/>
    <property type="project" value="UniProtKB-KW"/>
</dbReference>
<dbReference type="Gene3D" id="1.10.10.10">
    <property type="entry name" value="Winged helix-like DNA-binding domain superfamily/Winged helix DNA-binding domain"/>
    <property type="match status" value="1"/>
</dbReference>
<evidence type="ECO:0000313" key="12">
    <source>
        <dbReference type="Proteomes" id="UP000182783"/>
    </source>
</evidence>